<reference evidence="1" key="1">
    <citation type="journal article" date="2023" name="J. Hosp. Infect.">
        <title>Cross-contamination of carbapenem-resistant Gram-negative bacteria between patients and hospital environment in the first year of a newly built surgical ward.</title>
        <authorList>
            <person name="Boutin S."/>
            <person name="Scherrer M."/>
            <person name="Spath I."/>
            <person name="Kocer K."/>
            <person name="Heeg K."/>
            <person name="Nurjadi D."/>
        </authorList>
    </citation>
    <scope>NUCLEOTIDE SEQUENCE</scope>
    <source>
        <strain evidence="1">KE10384</strain>
    </source>
</reference>
<comment type="caution">
    <text evidence="1">The sequence shown here is derived from an EMBL/GenBank/DDBJ whole genome shotgun (WGS) entry which is preliminary data.</text>
</comment>
<gene>
    <name evidence="1" type="ORF">PZT46_11490</name>
</gene>
<protein>
    <submittedName>
        <fullName evidence="1">Uncharacterized protein</fullName>
    </submittedName>
</protein>
<evidence type="ECO:0000313" key="1">
    <source>
        <dbReference type="EMBL" id="MEA8799865.1"/>
    </source>
</evidence>
<accession>A0AAW9LNX1</accession>
<sequence length="64" mass="7401">MLQQSGGNLPLEWSVEELALLRRHTNVEIAEITGRSIEEIGNRRLQDNIERNGWDVCDPEREDV</sequence>
<dbReference type="RefSeq" id="WP_323787325.1">
    <property type="nucleotide sequence ID" value="NZ_JARELW010000003.1"/>
</dbReference>
<proteinExistence type="predicted"/>
<organism evidence="1 2">
    <name type="scientific">Klebsiella aerogenes</name>
    <name type="common">Enterobacter aerogenes</name>
    <dbReference type="NCBI Taxonomy" id="548"/>
    <lineage>
        <taxon>Bacteria</taxon>
        <taxon>Pseudomonadati</taxon>
        <taxon>Pseudomonadota</taxon>
        <taxon>Gammaproteobacteria</taxon>
        <taxon>Enterobacterales</taxon>
        <taxon>Enterobacteriaceae</taxon>
        <taxon>Klebsiella/Raoultella group</taxon>
        <taxon>Klebsiella</taxon>
    </lineage>
</organism>
<dbReference type="Proteomes" id="UP001303386">
    <property type="component" value="Unassembled WGS sequence"/>
</dbReference>
<dbReference type="AlphaFoldDB" id="A0AAW9LNX1"/>
<evidence type="ECO:0000313" key="2">
    <source>
        <dbReference type="Proteomes" id="UP001303386"/>
    </source>
</evidence>
<name>A0AAW9LNX1_KLEAE</name>
<dbReference type="EMBL" id="JARELW010000003">
    <property type="protein sequence ID" value="MEA8799865.1"/>
    <property type="molecule type" value="Genomic_DNA"/>
</dbReference>